<feature type="transmembrane region" description="Helical" evidence="3">
    <location>
        <begin position="274"/>
        <end position="294"/>
    </location>
</feature>
<dbReference type="PANTHER" id="PTHR11360:SF234">
    <property type="entry name" value="MFS-TYPE TRANSPORTER DBAD-RELATED"/>
    <property type="match status" value="1"/>
</dbReference>
<comment type="subcellular location">
    <subcellularLocation>
        <location evidence="1">Membrane</location>
        <topology evidence="1">Multi-pass membrane protein</topology>
    </subcellularLocation>
</comment>
<dbReference type="InterPro" id="IPR050327">
    <property type="entry name" value="Proton-linked_MCT"/>
</dbReference>
<feature type="transmembrane region" description="Helical" evidence="3">
    <location>
        <begin position="333"/>
        <end position="352"/>
    </location>
</feature>
<feature type="transmembrane region" description="Helical" evidence="3">
    <location>
        <begin position="70"/>
        <end position="92"/>
    </location>
</feature>
<feature type="transmembrane region" description="Helical" evidence="3">
    <location>
        <begin position="29"/>
        <end position="50"/>
    </location>
</feature>
<feature type="transmembrane region" description="Helical" evidence="3">
    <location>
        <begin position="571"/>
        <end position="590"/>
    </location>
</feature>
<organism evidence="4 5">
    <name type="scientific">Agrocybe pediades</name>
    <dbReference type="NCBI Taxonomy" id="84607"/>
    <lineage>
        <taxon>Eukaryota</taxon>
        <taxon>Fungi</taxon>
        <taxon>Dikarya</taxon>
        <taxon>Basidiomycota</taxon>
        <taxon>Agaricomycotina</taxon>
        <taxon>Agaricomycetes</taxon>
        <taxon>Agaricomycetidae</taxon>
        <taxon>Agaricales</taxon>
        <taxon>Agaricineae</taxon>
        <taxon>Strophariaceae</taxon>
        <taxon>Agrocybe</taxon>
    </lineage>
</organism>
<keyword evidence="3" id="KW-1133">Transmembrane helix</keyword>
<dbReference type="AlphaFoldDB" id="A0A8H4QW05"/>
<dbReference type="PANTHER" id="PTHR11360">
    <property type="entry name" value="MONOCARBOXYLATE TRANSPORTER"/>
    <property type="match status" value="1"/>
</dbReference>
<dbReference type="Proteomes" id="UP000521872">
    <property type="component" value="Unassembled WGS sequence"/>
</dbReference>
<name>A0A8H4QW05_9AGAR</name>
<feature type="transmembrane region" description="Helical" evidence="3">
    <location>
        <begin position="635"/>
        <end position="655"/>
    </location>
</feature>
<feature type="transmembrane region" description="Helical" evidence="3">
    <location>
        <begin position="526"/>
        <end position="551"/>
    </location>
</feature>
<dbReference type="Gene3D" id="1.20.1250.20">
    <property type="entry name" value="MFS general substrate transporter like domains"/>
    <property type="match status" value="2"/>
</dbReference>
<keyword evidence="3" id="KW-0812">Transmembrane</keyword>
<keyword evidence="5" id="KW-1185">Reference proteome</keyword>
<evidence type="ECO:0000256" key="3">
    <source>
        <dbReference type="SAM" id="Phobius"/>
    </source>
</evidence>
<dbReference type="InterPro" id="IPR011701">
    <property type="entry name" value="MFS"/>
</dbReference>
<evidence type="ECO:0000256" key="1">
    <source>
        <dbReference type="ARBA" id="ARBA00004141"/>
    </source>
</evidence>
<reference evidence="4 5" key="1">
    <citation type="submission" date="2019-12" db="EMBL/GenBank/DDBJ databases">
        <authorList>
            <person name="Floudas D."/>
            <person name="Bentzer J."/>
            <person name="Ahren D."/>
            <person name="Johansson T."/>
            <person name="Persson P."/>
            <person name="Tunlid A."/>
        </authorList>
    </citation>
    <scope>NUCLEOTIDE SEQUENCE [LARGE SCALE GENOMIC DNA]</scope>
    <source>
        <strain evidence="4 5">CBS 102.39</strain>
    </source>
</reference>
<dbReference type="Pfam" id="PF07690">
    <property type="entry name" value="MFS_1"/>
    <property type="match status" value="2"/>
</dbReference>
<protein>
    <recommendedName>
        <fullName evidence="6">MFS general substrate transporter</fullName>
    </recommendedName>
</protein>
<evidence type="ECO:0000313" key="4">
    <source>
        <dbReference type="EMBL" id="KAF4618233.1"/>
    </source>
</evidence>
<feature type="transmembrane region" description="Helical" evidence="3">
    <location>
        <begin position="301"/>
        <end position="327"/>
    </location>
</feature>
<feature type="transmembrane region" description="Helical" evidence="3">
    <location>
        <begin position="500"/>
        <end position="519"/>
    </location>
</feature>
<evidence type="ECO:0008006" key="6">
    <source>
        <dbReference type="Google" id="ProtNLM"/>
    </source>
</evidence>
<dbReference type="SUPFAM" id="SSF103473">
    <property type="entry name" value="MFS general substrate transporter"/>
    <property type="match status" value="1"/>
</dbReference>
<proteinExistence type="inferred from homology"/>
<evidence type="ECO:0000313" key="5">
    <source>
        <dbReference type="Proteomes" id="UP000521872"/>
    </source>
</evidence>
<sequence length="731" mass="79649">MKSDKESGSQPVPAETGGSYTYTLGSRKAWSSVFGAFLLQTSVWGPVSAFGVFEDFYTRSLLKTFSPSTISWIGSVELFLGLSMGFIGGRLYDSGYCRLTMLVGSLIFLLGFFMLSLVKEGQYYQIFLSQGLCLGFGLSLIYVPSFTLVSHHFKSRKALAMGVLAASTPLGGVIYSICGHLLIYVPPHVASPRTGDVPTKAQNSILLRYPPYLLTLLSGFIGQLGTYFPVFYVQLFAQRHNVSSTLTFYAIAILNVAGIFGRIVPNYFADRYGVIEGFIVCSGLSGFVGFAMLGCGSSAGLVLFCIFYGFFFNSTISLYIPLAAAITPKGADVGFSLGIAVAPVGVASLIGSPMIGAITGKDFIWWKGIIFASLCLVGASVIAAVARYLHIREARRAAAEAVSISLATVGIESFFYGIFFILTTFSVYLLIIRQKTTSSRHSIFRVPFFYASVGIFLSVTAHWILTWIRLFDAFIHFNDGTTPVLYYADLRRITEVVKTGFLIATLVMCDAMVIYRLWVVWNYNKLVVIFPLCTLAGLIVCGIGITYQFSVFPLGADVFTSIAGRWITSDITFTICTNIYSSTFIAWRIWRINRSSRKFGVATLNSVLVTVVESAAVYTSWAIMFFATYLSKSNMQFFTIDTFPAVAGISFMLIMTRVGLGWAQKASGFTSGSVGRSTGVETNQSGAIALGNLGSRPLAVNISKTVNQDDGAYRVTPGGYGGEYTFKKSEE</sequence>
<gene>
    <name evidence="4" type="ORF">D9613_011555</name>
</gene>
<dbReference type="GO" id="GO:0016020">
    <property type="term" value="C:membrane"/>
    <property type="evidence" value="ECO:0007669"/>
    <property type="project" value="UniProtKB-SubCell"/>
</dbReference>
<feature type="transmembrane region" description="Helical" evidence="3">
    <location>
        <begin position="246"/>
        <end position="268"/>
    </location>
</feature>
<dbReference type="GO" id="GO:0022857">
    <property type="term" value="F:transmembrane transporter activity"/>
    <property type="evidence" value="ECO:0007669"/>
    <property type="project" value="InterPro"/>
</dbReference>
<dbReference type="EMBL" id="JAACJL010000018">
    <property type="protein sequence ID" value="KAF4618233.1"/>
    <property type="molecule type" value="Genomic_DNA"/>
</dbReference>
<comment type="similarity">
    <text evidence="2">Belongs to the major facilitator superfamily. Monocarboxylate porter (TC 2.A.1.13) family.</text>
</comment>
<feature type="transmembrane region" description="Helical" evidence="3">
    <location>
        <begin position="99"/>
        <end position="118"/>
    </location>
</feature>
<keyword evidence="3" id="KW-0472">Membrane</keyword>
<feature type="transmembrane region" description="Helical" evidence="3">
    <location>
        <begin position="364"/>
        <end position="386"/>
    </location>
</feature>
<feature type="transmembrane region" description="Helical" evidence="3">
    <location>
        <begin position="212"/>
        <end position="234"/>
    </location>
</feature>
<feature type="transmembrane region" description="Helical" evidence="3">
    <location>
        <begin position="443"/>
        <end position="465"/>
    </location>
</feature>
<comment type="caution">
    <text evidence="4">The sequence shown here is derived from an EMBL/GenBank/DDBJ whole genome shotgun (WGS) entry which is preliminary data.</text>
</comment>
<evidence type="ECO:0000256" key="2">
    <source>
        <dbReference type="ARBA" id="ARBA00006727"/>
    </source>
</evidence>
<feature type="transmembrane region" description="Helical" evidence="3">
    <location>
        <begin position="413"/>
        <end position="431"/>
    </location>
</feature>
<feature type="transmembrane region" description="Helical" evidence="3">
    <location>
        <begin position="602"/>
        <end position="629"/>
    </location>
</feature>
<accession>A0A8H4QW05</accession>
<feature type="transmembrane region" description="Helical" evidence="3">
    <location>
        <begin position="158"/>
        <end position="183"/>
    </location>
</feature>
<dbReference type="InterPro" id="IPR036259">
    <property type="entry name" value="MFS_trans_sf"/>
</dbReference>
<feature type="transmembrane region" description="Helical" evidence="3">
    <location>
        <begin position="124"/>
        <end position="146"/>
    </location>
</feature>